<evidence type="ECO:0000313" key="4">
    <source>
        <dbReference type="EMBL" id="KAK7373035.1"/>
    </source>
</evidence>
<dbReference type="SUPFAM" id="SSF57997">
    <property type="entry name" value="Tropomyosin"/>
    <property type="match status" value="1"/>
</dbReference>
<keyword evidence="5" id="KW-1185">Reference proteome</keyword>
<gene>
    <name evidence="4" type="ORF">VNO80_06430</name>
</gene>
<reference evidence="4 5" key="1">
    <citation type="submission" date="2024-01" db="EMBL/GenBank/DDBJ databases">
        <title>The genomes of 5 underutilized Papilionoideae crops provide insights into root nodulation and disease resistanc.</title>
        <authorList>
            <person name="Jiang F."/>
        </authorList>
    </citation>
    <scope>NUCLEOTIDE SEQUENCE [LARGE SCALE GENOMIC DNA]</scope>
    <source>
        <strain evidence="4">JINMINGXINNONG_FW02</strain>
        <tissue evidence="4">Leaves</tissue>
    </source>
</reference>
<accession>A0AAN9NGV4</accession>
<dbReference type="PANTHER" id="PTHR23160:SF3">
    <property type="entry name" value="SYNAPTONEMAL COMPLEX PROTEIN 1-RELATED"/>
    <property type="match status" value="1"/>
</dbReference>
<feature type="region of interest" description="Disordered" evidence="3">
    <location>
        <begin position="714"/>
        <end position="744"/>
    </location>
</feature>
<evidence type="ECO:0000313" key="5">
    <source>
        <dbReference type="Proteomes" id="UP001374584"/>
    </source>
</evidence>
<feature type="coiled-coil region" evidence="2">
    <location>
        <begin position="230"/>
        <end position="306"/>
    </location>
</feature>
<organism evidence="4 5">
    <name type="scientific">Phaseolus coccineus</name>
    <name type="common">Scarlet runner bean</name>
    <name type="synonym">Phaseolus multiflorus</name>
    <dbReference type="NCBI Taxonomy" id="3886"/>
    <lineage>
        <taxon>Eukaryota</taxon>
        <taxon>Viridiplantae</taxon>
        <taxon>Streptophyta</taxon>
        <taxon>Embryophyta</taxon>
        <taxon>Tracheophyta</taxon>
        <taxon>Spermatophyta</taxon>
        <taxon>Magnoliopsida</taxon>
        <taxon>eudicotyledons</taxon>
        <taxon>Gunneridae</taxon>
        <taxon>Pentapetalae</taxon>
        <taxon>rosids</taxon>
        <taxon>fabids</taxon>
        <taxon>Fabales</taxon>
        <taxon>Fabaceae</taxon>
        <taxon>Papilionoideae</taxon>
        <taxon>50 kb inversion clade</taxon>
        <taxon>NPAAA clade</taxon>
        <taxon>indigoferoid/millettioid clade</taxon>
        <taxon>Phaseoleae</taxon>
        <taxon>Phaseolus</taxon>
    </lineage>
</organism>
<evidence type="ECO:0008006" key="6">
    <source>
        <dbReference type="Google" id="ProtNLM"/>
    </source>
</evidence>
<feature type="compositionally biased region" description="Basic and acidic residues" evidence="3">
    <location>
        <begin position="714"/>
        <end position="724"/>
    </location>
</feature>
<protein>
    <recommendedName>
        <fullName evidence="6">Synaptonemal complex protein 1</fullName>
    </recommendedName>
</protein>
<evidence type="ECO:0000256" key="3">
    <source>
        <dbReference type="SAM" id="MobiDB-lite"/>
    </source>
</evidence>
<feature type="coiled-coil region" evidence="2">
    <location>
        <begin position="456"/>
        <end position="586"/>
    </location>
</feature>
<sequence length="867" mass="99931">MQKKLGFPISKSLDQFKSLYGSISGTSKPLSARPSVDSISSGSFANLKLTAEKLVKEQASVKTDLENANAKLKKSQECVNALEEKLQNALNENAKLKVKQKEEEKLWKGLESKFSSTKTFCDQLTETLQKLAGLVQDAEKDKETLENKLSASSEALDSLNKQMDGLSLKLDFAQETIRSRDNELEKLKLASEEKEKFHRDDLCRVANVVQEKDNMIRNLEDMLTSSSLATENLNSNLEDVHLQLKVKEDEIMHHITSQEKLEKEKSDLQLLNAGLEEKHDMSLQEIENLKQTLQSLAAHSSNLDKESLNLLSKFDEMNLLYASCFQLVQKERETFSKHAQYLYSELNNKFVVLELEKNATQMKNLELSKTVDELKKVQESTVAQLTDNSRLAAERIQSLESETETLISKKKEAEVLISKLEEKAEFLLESSRSSDNHVQDLLLKVSALDSESKENTERLQAEILKKSEEIDTLQKERIKLEQHADSLDQEVIQLHNVLEEKEQRVLHYKEQEKKLEDQITENISLLNAVESKLSEARKQYDQMVENKQLELSRHLKEISQRNDQAINEIKRKYELEKMEILNIEKDKTDKTIAEIEGRCDKKLAECNEESKQQLMRIQEEHTLLVTQMRQEHDKRQLSLIAEHDEQLQRTQLQAEKELREKTMFMRNDHEAQIKALRCELEDECRKLEEELHLQKSKEDRQRALLQLQWKVMSDKPKEDQEVNSKQDYSISSIKRRSSCGGKRNLQHDVDSPYFEAAQTPVPKLLKKVDNIKTGSAVNIPKSHRKVTRHEYEVETSNGRKITKKRKTRSTVMFEDSRNRKINTPKVNTPRSVVKSIKGVGHTNPSNIGDLFSEGSLNPYADDPYAFD</sequence>
<comment type="caution">
    <text evidence="4">The sequence shown here is derived from an EMBL/GenBank/DDBJ whole genome shotgun (WGS) entry which is preliminary data.</text>
</comment>
<feature type="region of interest" description="Disordered" evidence="3">
    <location>
        <begin position="830"/>
        <end position="867"/>
    </location>
</feature>
<proteinExistence type="predicted"/>
<dbReference type="AlphaFoldDB" id="A0AAN9NGV4"/>
<keyword evidence="1 2" id="KW-0175">Coiled coil</keyword>
<dbReference type="Proteomes" id="UP001374584">
    <property type="component" value="Unassembled WGS sequence"/>
</dbReference>
<evidence type="ECO:0000256" key="2">
    <source>
        <dbReference type="SAM" id="Coils"/>
    </source>
</evidence>
<dbReference type="EMBL" id="JAYMYR010000003">
    <property type="protein sequence ID" value="KAK7373035.1"/>
    <property type="molecule type" value="Genomic_DNA"/>
</dbReference>
<feature type="coiled-coil region" evidence="2">
    <location>
        <begin position="640"/>
        <end position="686"/>
    </location>
</feature>
<name>A0AAN9NGV4_PHACN</name>
<dbReference type="PANTHER" id="PTHR23160">
    <property type="entry name" value="SYNAPTONEMAL COMPLEX PROTEIN-RELATED"/>
    <property type="match status" value="1"/>
</dbReference>
<feature type="coiled-coil region" evidence="2">
    <location>
        <begin position="382"/>
        <end position="430"/>
    </location>
</feature>
<evidence type="ECO:0000256" key="1">
    <source>
        <dbReference type="ARBA" id="ARBA00023054"/>
    </source>
</evidence>
<dbReference type="GO" id="GO:0007131">
    <property type="term" value="P:reciprocal meiotic recombination"/>
    <property type="evidence" value="ECO:0007669"/>
    <property type="project" value="TreeGrafter"/>
</dbReference>
<feature type="coiled-coil region" evidence="2">
    <location>
        <begin position="51"/>
        <end position="190"/>
    </location>
</feature>